<proteinExistence type="predicted"/>
<feature type="compositionally biased region" description="Low complexity" evidence="8">
    <location>
        <begin position="261"/>
        <end position="284"/>
    </location>
</feature>
<evidence type="ECO:0000256" key="3">
    <source>
        <dbReference type="ARBA" id="ARBA00022490"/>
    </source>
</evidence>
<organism evidence="9 12">
    <name type="scientific">Puccinia coronata f. sp. avenae</name>
    <dbReference type="NCBI Taxonomy" id="200324"/>
    <lineage>
        <taxon>Eukaryota</taxon>
        <taxon>Fungi</taxon>
        <taxon>Dikarya</taxon>
        <taxon>Basidiomycota</taxon>
        <taxon>Pucciniomycotina</taxon>
        <taxon>Pucciniomycetes</taxon>
        <taxon>Pucciniales</taxon>
        <taxon>Pucciniaceae</taxon>
        <taxon>Puccinia</taxon>
    </lineage>
</organism>
<keyword evidence="4" id="KW-0378">Hydrolase</keyword>
<comment type="function">
    <text evidence="6">Putative tyrosine-protein phosphatase required for protection against superoxide stress.</text>
</comment>
<dbReference type="InterPro" id="IPR004861">
    <property type="entry name" value="Siw14-like"/>
</dbReference>
<evidence type="ECO:0000313" key="13">
    <source>
        <dbReference type="Proteomes" id="UP000235392"/>
    </source>
</evidence>
<dbReference type="EMBL" id="PGCJ01000122">
    <property type="protein sequence ID" value="PLW46076.1"/>
    <property type="molecule type" value="Genomic_DNA"/>
</dbReference>
<evidence type="ECO:0000313" key="12">
    <source>
        <dbReference type="Proteomes" id="UP000235388"/>
    </source>
</evidence>
<dbReference type="InterPro" id="IPR020428">
    <property type="entry name" value="PFA-DSPs"/>
</dbReference>
<sequence>MNRSNSTTKTSATSLTSTSGRLISAESRPISRSSSFDYTLPPEQLPAPPAQQQQQPPSPALPQHQEPAEVDHTQVSLFDPLPQLPSRLRQATLKLVPPPNFGFIEASLFRAGEPAELSLNFIQRLNLHSLLWLAPHPPSLKFQEFLLLNSIHFHDLGIQHAASLDAVTEEAVTHALQLILNPSIYPLMIMCGGGSHRTGTVVGCLRKLQGWNLASIFEEYRRYAGAQHHIMNEQFIEFYNVNRLTQQLTADDAHQDHLLHTSTPSSQLAPSSSSSNTSSHNAPNQVYKRATPSALNFHQ</sequence>
<dbReference type="GO" id="GO:0005737">
    <property type="term" value="C:cytoplasm"/>
    <property type="evidence" value="ECO:0007669"/>
    <property type="project" value="UniProtKB-SubCell"/>
</dbReference>
<comment type="subcellular location">
    <subcellularLocation>
        <location evidence="1">Cytoplasm</location>
    </subcellularLocation>
</comment>
<dbReference type="EC" id="3.1.3.48" evidence="2"/>
<dbReference type="Proteomes" id="UP000235388">
    <property type="component" value="Unassembled WGS sequence"/>
</dbReference>
<dbReference type="GO" id="GO:0004725">
    <property type="term" value="F:protein tyrosine phosphatase activity"/>
    <property type="evidence" value="ECO:0007669"/>
    <property type="project" value="UniProtKB-EC"/>
</dbReference>
<evidence type="ECO:0000256" key="6">
    <source>
        <dbReference type="ARBA" id="ARBA00037204"/>
    </source>
</evidence>
<evidence type="ECO:0000256" key="1">
    <source>
        <dbReference type="ARBA" id="ARBA00004496"/>
    </source>
</evidence>
<reference evidence="12 13" key="1">
    <citation type="submission" date="2017-11" db="EMBL/GenBank/DDBJ databases">
        <title>De novo assembly and phasing of dikaryotic genomes from two isolates of Puccinia coronata f. sp. avenae, the causal agent of oat crown rust.</title>
        <authorList>
            <person name="Miller M.E."/>
            <person name="Zhang Y."/>
            <person name="Omidvar V."/>
            <person name="Sperschneider J."/>
            <person name="Schwessinger B."/>
            <person name="Raley C."/>
            <person name="Palmer J.M."/>
            <person name="Garnica D."/>
            <person name="Upadhyaya N."/>
            <person name="Rathjen J."/>
            <person name="Taylor J.M."/>
            <person name="Park R.F."/>
            <person name="Dodds P.N."/>
            <person name="Hirsch C.D."/>
            <person name="Kianian S.F."/>
            <person name="Figueroa M."/>
        </authorList>
    </citation>
    <scope>NUCLEOTIDE SEQUENCE [LARGE SCALE GENOMIC DNA]</scope>
    <source>
        <strain evidence="9">12NC29</strain>
        <strain evidence="10">12SD80</strain>
    </source>
</reference>
<dbReference type="STRING" id="200324.A0A2N5T0B0"/>
<feature type="region of interest" description="Disordered" evidence="8">
    <location>
        <begin position="261"/>
        <end position="299"/>
    </location>
</feature>
<gene>
    <name evidence="11" type="ORF">PCANC_11577</name>
    <name evidence="9" type="ORF">PCANC_12819</name>
    <name evidence="10" type="ORF">PCASD_10247</name>
</gene>
<dbReference type="Pfam" id="PF03162">
    <property type="entry name" value="Y_phosphatase2"/>
    <property type="match status" value="1"/>
</dbReference>
<dbReference type="PANTHER" id="PTHR31126:SF8">
    <property type="entry name" value="TYROSINE-PROTEIN PHOSPHATASE OCA1-RELATED"/>
    <property type="match status" value="1"/>
</dbReference>
<feature type="region of interest" description="Disordered" evidence="8">
    <location>
        <begin position="1"/>
        <end position="70"/>
    </location>
</feature>
<dbReference type="EMBL" id="PGCJ01000822">
    <property type="protein sequence ID" value="PLW18927.1"/>
    <property type="molecule type" value="Genomic_DNA"/>
</dbReference>
<keyword evidence="3" id="KW-0963">Cytoplasm</keyword>
<feature type="compositionally biased region" description="Low complexity" evidence="8">
    <location>
        <begin position="1"/>
        <end position="35"/>
    </location>
</feature>
<dbReference type="FunFam" id="3.90.190.10:FF:000035">
    <property type="entry name" value="Tyrosine phosphatase, putative"/>
    <property type="match status" value="1"/>
</dbReference>
<keyword evidence="5" id="KW-0904">Protein phosphatase</keyword>
<evidence type="ECO:0000313" key="10">
    <source>
        <dbReference type="EMBL" id="PLW37512.1"/>
    </source>
</evidence>
<dbReference type="AlphaFoldDB" id="A0A2N5T0B0"/>
<evidence type="ECO:0000256" key="8">
    <source>
        <dbReference type="SAM" id="MobiDB-lite"/>
    </source>
</evidence>
<dbReference type="InterPro" id="IPR029021">
    <property type="entry name" value="Prot-tyrosine_phosphatase-like"/>
</dbReference>
<protein>
    <recommendedName>
        <fullName evidence="7">Putative tyrosine-protein phosphatase OCA1</fullName>
        <ecNumber evidence="2">3.1.3.48</ecNumber>
    </recommendedName>
</protein>
<feature type="compositionally biased region" description="Low complexity" evidence="8">
    <location>
        <begin position="50"/>
        <end position="65"/>
    </location>
</feature>
<dbReference type="EMBL" id="PGCI01000141">
    <property type="protein sequence ID" value="PLW37512.1"/>
    <property type="molecule type" value="Genomic_DNA"/>
</dbReference>
<dbReference type="SUPFAM" id="SSF52799">
    <property type="entry name" value="(Phosphotyrosine protein) phosphatases II"/>
    <property type="match status" value="1"/>
</dbReference>
<dbReference type="Proteomes" id="UP000235392">
    <property type="component" value="Unassembled WGS sequence"/>
</dbReference>
<evidence type="ECO:0000313" key="9">
    <source>
        <dbReference type="EMBL" id="PLW18927.1"/>
    </source>
</evidence>
<evidence type="ECO:0000256" key="7">
    <source>
        <dbReference type="ARBA" id="ARBA00039934"/>
    </source>
</evidence>
<dbReference type="PANTHER" id="PTHR31126">
    <property type="entry name" value="TYROSINE-PROTEIN PHOSPHATASE"/>
    <property type="match status" value="1"/>
</dbReference>
<evidence type="ECO:0000256" key="2">
    <source>
        <dbReference type="ARBA" id="ARBA00013064"/>
    </source>
</evidence>
<dbReference type="Gene3D" id="3.90.190.10">
    <property type="entry name" value="Protein tyrosine phosphatase superfamily"/>
    <property type="match status" value="1"/>
</dbReference>
<evidence type="ECO:0000256" key="5">
    <source>
        <dbReference type="ARBA" id="ARBA00022912"/>
    </source>
</evidence>
<evidence type="ECO:0000313" key="11">
    <source>
        <dbReference type="EMBL" id="PLW46076.1"/>
    </source>
</evidence>
<accession>A0A2N5T0B0</accession>
<keyword evidence="12" id="KW-1185">Reference proteome</keyword>
<dbReference type="OrthoDB" id="6375174at2759"/>
<name>A0A2N5T0B0_9BASI</name>
<dbReference type="PRINTS" id="PR01911">
    <property type="entry name" value="PFDSPHPHTASE"/>
</dbReference>
<comment type="caution">
    <text evidence="9">The sequence shown here is derived from an EMBL/GenBank/DDBJ whole genome shotgun (WGS) entry which is preliminary data.</text>
</comment>
<evidence type="ECO:0000256" key="4">
    <source>
        <dbReference type="ARBA" id="ARBA00022801"/>
    </source>
</evidence>